<comment type="caution">
    <text evidence="2">The sequence shown here is derived from an EMBL/GenBank/DDBJ whole genome shotgun (WGS) entry which is preliminary data.</text>
</comment>
<dbReference type="PANTHER" id="PTHR22916:SF3">
    <property type="entry name" value="UDP-GLCNAC:BETAGAL BETA-1,3-N-ACETYLGLUCOSAMINYLTRANSFERASE-LIKE PROTEIN 1"/>
    <property type="match status" value="1"/>
</dbReference>
<evidence type="ECO:0000259" key="1">
    <source>
        <dbReference type="Pfam" id="PF00535"/>
    </source>
</evidence>
<gene>
    <name evidence="2" type="ORF">EV194_11114</name>
</gene>
<dbReference type="Proteomes" id="UP000295221">
    <property type="component" value="Unassembled WGS sequence"/>
</dbReference>
<reference evidence="2 3" key="1">
    <citation type="submission" date="2019-03" db="EMBL/GenBank/DDBJ databases">
        <title>Genomic Encyclopedia of Type Strains, Phase IV (KMG-IV): sequencing the most valuable type-strain genomes for metagenomic binning, comparative biology and taxonomic classification.</title>
        <authorList>
            <person name="Goeker M."/>
        </authorList>
    </citation>
    <scope>NUCLEOTIDE SEQUENCE [LARGE SCALE GENOMIC DNA]</scope>
    <source>
        <strain evidence="2 3">DSM 24179</strain>
    </source>
</reference>
<dbReference type="InterPro" id="IPR001173">
    <property type="entry name" value="Glyco_trans_2-like"/>
</dbReference>
<dbReference type="PANTHER" id="PTHR22916">
    <property type="entry name" value="GLYCOSYLTRANSFERASE"/>
    <property type="match status" value="1"/>
</dbReference>
<dbReference type="Gene3D" id="3.90.550.10">
    <property type="entry name" value="Spore Coat Polysaccharide Biosynthesis Protein SpsA, Chain A"/>
    <property type="match status" value="1"/>
</dbReference>
<dbReference type="AlphaFoldDB" id="A0A4R2GFB6"/>
<dbReference type="EMBL" id="SLWK01000011">
    <property type="protein sequence ID" value="TCO06898.1"/>
    <property type="molecule type" value="Genomic_DNA"/>
</dbReference>
<sequence>MLISIITPNYNSAQYIEETWNSIQNQTHQNWEWLVIDDGSNDNSPEIIQKLSVDDSRIKLFKRTNQPKGASACRNIGIENTKGEYALFLDADDLLAPYCLENRIKQMGKYPGLDFGVFNMRIFQNNVGDSDQNINKYCENDQDYLPMFLSYQLPWQTTCPLWRSSFLNNNQIWLSENYQRLQDPEFHSKILLCHNPKFKVFKESEPDCFYRQPNNRIKRTNSNSLTKTTDSVLLYYKEIYLLLKQHKPEYIQYLDNFTINIFHSLLFYTKLPGVRPVAELYREMNNIRIVNNISMTEIRLFAYFNIMELTFIKGAGVSRLWKILHS</sequence>
<accession>A0A4R2GFB6</accession>
<dbReference type="Pfam" id="PF00535">
    <property type="entry name" value="Glycos_transf_2"/>
    <property type="match status" value="1"/>
</dbReference>
<proteinExistence type="predicted"/>
<dbReference type="InterPro" id="IPR029044">
    <property type="entry name" value="Nucleotide-diphossugar_trans"/>
</dbReference>
<evidence type="ECO:0000313" key="2">
    <source>
        <dbReference type="EMBL" id="TCO06898.1"/>
    </source>
</evidence>
<dbReference type="RefSeq" id="WP_132434494.1">
    <property type="nucleotide sequence ID" value="NZ_SLWK01000011.1"/>
</dbReference>
<keyword evidence="2" id="KW-0808">Transferase</keyword>
<name>A0A4R2GFB6_9BACT</name>
<dbReference type="SUPFAM" id="SSF53448">
    <property type="entry name" value="Nucleotide-diphospho-sugar transferases"/>
    <property type="match status" value="1"/>
</dbReference>
<dbReference type="GO" id="GO:0016758">
    <property type="term" value="F:hexosyltransferase activity"/>
    <property type="evidence" value="ECO:0007669"/>
    <property type="project" value="UniProtKB-ARBA"/>
</dbReference>
<dbReference type="OrthoDB" id="6307329at2"/>
<keyword evidence="3" id="KW-1185">Reference proteome</keyword>
<protein>
    <submittedName>
        <fullName evidence="2">Glycosyl transferase family 2</fullName>
    </submittedName>
</protein>
<dbReference type="CDD" id="cd00761">
    <property type="entry name" value="Glyco_tranf_GTA_type"/>
    <property type="match status" value="1"/>
</dbReference>
<evidence type="ECO:0000313" key="3">
    <source>
        <dbReference type="Proteomes" id="UP000295221"/>
    </source>
</evidence>
<feature type="domain" description="Glycosyltransferase 2-like" evidence="1">
    <location>
        <begin position="4"/>
        <end position="132"/>
    </location>
</feature>
<organism evidence="2 3">
    <name type="scientific">Natronoflexus pectinivorans</name>
    <dbReference type="NCBI Taxonomy" id="682526"/>
    <lineage>
        <taxon>Bacteria</taxon>
        <taxon>Pseudomonadati</taxon>
        <taxon>Bacteroidota</taxon>
        <taxon>Bacteroidia</taxon>
        <taxon>Marinilabiliales</taxon>
        <taxon>Marinilabiliaceae</taxon>
        <taxon>Natronoflexus</taxon>
    </lineage>
</organism>